<name>A0A382ZDN9_9ZZZZ</name>
<evidence type="ECO:0000256" key="1">
    <source>
        <dbReference type="SAM" id="Phobius"/>
    </source>
</evidence>
<feature type="transmembrane region" description="Helical" evidence="1">
    <location>
        <begin position="162"/>
        <end position="184"/>
    </location>
</feature>
<feature type="transmembrane region" description="Helical" evidence="1">
    <location>
        <begin position="136"/>
        <end position="155"/>
    </location>
</feature>
<keyword evidence="1" id="KW-0472">Membrane</keyword>
<sequence length="229" mass="26073">VKEDSITFREFIGDTHPEDESHSRALENTAFNEPDYRRVLISENGEYGLLIVRTNLGELPVEEITDDSLAKLEEGFDDSSEKKEELLFFEHGLEDYAEFEKAVWKLLQEESIRKDLVFLHPGWGAFYQNDVWAVDYQRSLAIALLFSLFLTWMLLGSLRAVLWPMLILITSMTGVLGLAGWTGWPIDLSLYIAFGLISVAAIADVVHVLSGYLFFHQKGQNHAQVMRSV</sequence>
<keyword evidence="1" id="KW-1133">Transmembrane helix</keyword>
<reference evidence="2" key="1">
    <citation type="submission" date="2018-05" db="EMBL/GenBank/DDBJ databases">
        <authorList>
            <person name="Lanie J.A."/>
            <person name="Ng W.-L."/>
            <person name="Kazmierczak K.M."/>
            <person name="Andrzejewski T.M."/>
            <person name="Davidsen T.M."/>
            <person name="Wayne K.J."/>
            <person name="Tettelin H."/>
            <person name="Glass J.I."/>
            <person name="Rusch D."/>
            <person name="Podicherti R."/>
            <person name="Tsui H.-C.T."/>
            <person name="Winkler M.E."/>
        </authorList>
    </citation>
    <scope>NUCLEOTIDE SEQUENCE</scope>
</reference>
<feature type="transmembrane region" description="Helical" evidence="1">
    <location>
        <begin position="190"/>
        <end position="215"/>
    </location>
</feature>
<protein>
    <recommendedName>
        <fullName evidence="3">Membrane transport protein MMPL domain-containing protein</fullName>
    </recommendedName>
</protein>
<gene>
    <name evidence="2" type="ORF">METZ01_LOCUS446481</name>
</gene>
<evidence type="ECO:0008006" key="3">
    <source>
        <dbReference type="Google" id="ProtNLM"/>
    </source>
</evidence>
<evidence type="ECO:0000313" key="2">
    <source>
        <dbReference type="EMBL" id="SVD93627.1"/>
    </source>
</evidence>
<organism evidence="2">
    <name type="scientific">marine metagenome</name>
    <dbReference type="NCBI Taxonomy" id="408172"/>
    <lineage>
        <taxon>unclassified sequences</taxon>
        <taxon>metagenomes</taxon>
        <taxon>ecological metagenomes</taxon>
    </lineage>
</organism>
<feature type="non-terminal residue" evidence="2">
    <location>
        <position position="1"/>
    </location>
</feature>
<dbReference type="EMBL" id="UINC01183071">
    <property type="protein sequence ID" value="SVD93627.1"/>
    <property type="molecule type" value="Genomic_DNA"/>
</dbReference>
<dbReference type="AlphaFoldDB" id="A0A382ZDN9"/>
<dbReference type="SUPFAM" id="SSF82866">
    <property type="entry name" value="Multidrug efflux transporter AcrB transmembrane domain"/>
    <property type="match status" value="1"/>
</dbReference>
<dbReference type="Gene3D" id="1.20.1640.10">
    <property type="entry name" value="Multidrug efflux transporter AcrB transmembrane domain"/>
    <property type="match status" value="1"/>
</dbReference>
<accession>A0A382ZDN9</accession>
<keyword evidence="1" id="KW-0812">Transmembrane</keyword>
<proteinExistence type="predicted"/>
<feature type="non-terminal residue" evidence="2">
    <location>
        <position position="229"/>
    </location>
</feature>